<dbReference type="AlphaFoldDB" id="A0A1J1I0E1"/>
<accession>A0A1J1I0E1</accession>
<evidence type="ECO:0000313" key="1">
    <source>
        <dbReference type="EMBL" id="CRK93044.1"/>
    </source>
</evidence>
<sequence length="203" mass="23480">MACFGRLFLRDIRSYDLSTVPSNIDEHVYKHRYRDCNEAAISWDQNKSDNFDVQTKQERSESGFDSINDGLSINNTNDFNHIQLNIPLPPTRKPPEAPIASADFSPQQSPVPIRKFHRQTIPDINFIESTPSPILKGNHNETQFLIESNESNDIRNRESEIKIDELHVEPSSLNMRKEGIIAERINVGEMEEFQIKIYPKDRK</sequence>
<organism evidence="1 2">
    <name type="scientific">Clunio marinus</name>
    <dbReference type="NCBI Taxonomy" id="568069"/>
    <lineage>
        <taxon>Eukaryota</taxon>
        <taxon>Metazoa</taxon>
        <taxon>Ecdysozoa</taxon>
        <taxon>Arthropoda</taxon>
        <taxon>Hexapoda</taxon>
        <taxon>Insecta</taxon>
        <taxon>Pterygota</taxon>
        <taxon>Neoptera</taxon>
        <taxon>Endopterygota</taxon>
        <taxon>Diptera</taxon>
        <taxon>Nematocera</taxon>
        <taxon>Chironomoidea</taxon>
        <taxon>Chironomidae</taxon>
        <taxon>Clunio</taxon>
    </lineage>
</organism>
<dbReference type="Proteomes" id="UP000183832">
    <property type="component" value="Unassembled WGS sequence"/>
</dbReference>
<reference evidence="1 2" key="1">
    <citation type="submission" date="2015-04" db="EMBL/GenBank/DDBJ databases">
        <authorList>
            <person name="Syromyatnikov M.Y."/>
            <person name="Popov V.N."/>
        </authorList>
    </citation>
    <scope>NUCLEOTIDE SEQUENCE [LARGE SCALE GENOMIC DNA]</scope>
</reference>
<name>A0A1J1I0E1_9DIPT</name>
<keyword evidence="2" id="KW-1185">Reference proteome</keyword>
<proteinExistence type="predicted"/>
<gene>
    <name evidence="1" type="ORF">CLUMA_CG006546</name>
</gene>
<dbReference type="EMBL" id="CVRI01000036">
    <property type="protein sequence ID" value="CRK93044.1"/>
    <property type="molecule type" value="Genomic_DNA"/>
</dbReference>
<evidence type="ECO:0000313" key="2">
    <source>
        <dbReference type="Proteomes" id="UP000183832"/>
    </source>
</evidence>
<protein>
    <submittedName>
        <fullName evidence="1">CLUMA_CG006546, isoform A</fullName>
    </submittedName>
</protein>